<keyword evidence="8" id="KW-1185">Reference proteome</keyword>
<evidence type="ECO:0000256" key="4">
    <source>
        <dbReference type="PIRSR" id="PIRSR006230-1"/>
    </source>
</evidence>
<dbReference type="NCBIfam" id="TIGR03596">
    <property type="entry name" value="GTPase_YlqF"/>
    <property type="match status" value="1"/>
</dbReference>
<dbReference type="PANTHER" id="PTHR45782">
    <property type="entry name" value="MITOCHONDRIAL RIBOSOME-ASSOCIATED GTPASE 1"/>
    <property type="match status" value="1"/>
</dbReference>
<feature type="binding site" evidence="4">
    <location>
        <begin position="126"/>
        <end position="131"/>
    </location>
    <ligand>
        <name>GTP</name>
        <dbReference type="ChEBI" id="CHEBI:37565"/>
    </ligand>
</feature>
<proteinExistence type="inferred from homology"/>
<comment type="function">
    <text evidence="3">Required for a late step of 50S ribosomal subunit assembly. Has GTPase activity.</text>
</comment>
<feature type="domain" description="G" evidence="6">
    <location>
        <begin position="119"/>
        <end position="176"/>
    </location>
</feature>
<dbReference type="GO" id="GO:0005737">
    <property type="term" value="C:cytoplasm"/>
    <property type="evidence" value="ECO:0007669"/>
    <property type="project" value="UniProtKB-SubCell"/>
</dbReference>
<accession>A0A944H9T8</accession>
<dbReference type="GO" id="GO:0005525">
    <property type="term" value="F:GTP binding"/>
    <property type="evidence" value="ECO:0007669"/>
    <property type="project" value="UniProtKB-KW"/>
</dbReference>
<evidence type="ECO:0000313" key="8">
    <source>
        <dbReference type="Proteomes" id="UP000694660"/>
    </source>
</evidence>
<dbReference type="SUPFAM" id="SSF52540">
    <property type="entry name" value="P-loop containing nucleoside triphosphate hydrolases"/>
    <property type="match status" value="1"/>
</dbReference>
<evidence type="ECO:0000256" key="1">
    <source>
        <dbReference type="ARBA" id="ARBA00022741"/>
    </source>
</evidence>
<evidence type="ECO:0000256" key="5">
    <source>
        <dbReference type="SAM" id="MobiDB-lite"/>
    </source>
</evidence>
<dbReference type="Gene3D" id="3.40.50.300">
    <property type="entry name" value="P-loop containing nucleotide triphosphate hydrolases"/>
    <property type="match status" value="1"/>
</dbReference>
<dbReference type="GO" id="GO:0006412">
    <property type="term" value="P:translation"/>
    <property type="evidence" value="ECO:0007669"/>
    <property type="project" value="TreeGrafter"/>
</dbReference>
<feature type="binding site" evidence="4">
    <location>
        <begin position="60"/>
        <end position="63"/>
    </location>
    <ligand>
        <name>GTP</name>
        <dbReference type="ChEBI" id="CHEBI:37565"/>
    </ligand>
</feature>
<keyword evidence="1 3" id="KW-0547">Nucleotide-binding</keyword>
<protein>
    <recommendedName>
        <fullName evidence="3">Ribosome biogenesis GTPase A</fullName>
    </recommendedName>
</protein>
<dbReference type="FunFam" id="3.40.50.300:FF:000590">
    <property type="entry name" value="Ribosome biogenesis GTPase A"/>
    <property type="match status" value="1"/>
</dbReference>
<dbReference type="PIRSF" id="PIRSF006230">
    <property type="entry name" value="MG442"/>
    <property type="match status" value="1"/>
</dbReference>
<evidence type="ECO:0000313" key="7">
    <source>
        <dbReference type="EMBL" id="MBT0963803.1"/>
    </source>
</evidence>
<comment type="caution">
    <text evidence="7">The sequence shown here is derived from an EMBL/GenBank/DDBJ whole genome shotgun (WGS) entry which is preliminary data.</text>
</comment>
<dbReference type="InterPro" id="IPR023179">
    <property type="entry name" value="GTP-bd_ortho_bundle_sf"/>
</dbReference>
<organism evidence="7 8">
    <name type="scientific">Denitromonas iodatirespirans</name>
    <dbReference type="NCBI Taxonomy" id="2795389"/>
    <lineage>
        <taxon>Bacteria</taxon>
        <taxon>Pseudomonadati</taxon>
        <taxon>Pseudomonadota</taxon>
        <taxon>Betaproteobacteria</taxon>
        <taxon>Rhodocyclales</taxon>
        <taxon>Zoogloeaceae</taxon>
        <taxon>Denitromonas</taxon>
    </lineage>
</organism>
<dbReference type="Proteomes" id="UP000694660">
    <property type="component" value="Unassembled WGS sequence"/>
</dbReference>
<keyword evidence="3" id="KW-0963">Cytoplasm</keyword>
<evidence type="ECO:0000259" key="6">
    <source>
        <dbReference type="Pfam" id="PF01926"/>
    </source>
</evidence>
<evidence type="ECO:0000256" key="2">
    <source>
        <dbReference type="ARBA" id="ARBA00023134"/>
    </source>
</evidence>
<dbReference type="RefSeq" id="WP_214363730.1">
    <property type="nucleotide sequence ID" value="NZ_JAEKFT010000038.1"/>
</dbReference>
<reference evidence="8" key="1">
    <citation type="journal article" date="2022" name="ISME J.">
        <title>Genetic and phylogenetic analysis of dissimilatory iodate-reducing bacteria identifies potential niches across the world's oceans.</title>
        <authorList>
            <person name="Reyes-Umana V."/>
            <person name="Henning Z."/>
            <person name="Lee K."/>
            <person name="Barnum T.P."/>
            <person name="Coates J.D."/>
        </authorList>
    </citation>
    <scope>NUCLEOTIDE SEQUENCE [LARGE SCALE GENOMIC DNA]</scope>
    <source>
        <strain evidence="8">IR12</strain>
    </source>
</reference>
<dbReference type="InterPro" id="IPR016478">
    <property type="entry name" value="GTPase_MTG1"/>
</dbReference>
<dbReference type="AlphaFoldDB" id="A0A944H9T8"/>
<comment type="similarity">
    <text evidence="3">Belongs to the TRAFAC class YlqF/YawG GTPase family. MTG1 subfamily.</text>
</comment>
<dbReference type="InterPro" id="IPR027417">
    <property type="entry name" value="P-loop_NTPase"/>
</dbReference>
<dbReference type="InterPro" id="IPR019991">
    <property type="entry name" value="GTP-bd_ribosome_bgen"/>
</dbReference>
<dbReference type="GO" id="GO:0003924">
    <property type="term" value="F:GTPase activity"/>
    <property type="evidence" value="ECO:0007669"/>
    <property type="project" value="TreeGrafter"/>
</dbReference>
<dbReference type="PANTHER" id="PTHR45782:SF4">
    <property type="entry name" value="MITOCHONDRIAL RIBOSOME-ASSOCIATED GTPASE 1"/>
    <property type="match status" value="1"/>
</dbReference>
<evidence type="ECO:0000256" key="3">
    <source>
        <dbReference type="PIRNR" id="PIRNR006230"/>
    </source>
</evidence>
<feature type="compositionally biased region" description="Acidic residues" evidence="5">
    <location>
        <begin position="292"/>
        <end position="305"/>
    </location>
</feature>
<gene>
    <name evidence="7" type="primary">ylqF</name>
    <name evidence="7" type="ORF">I8J34_21705</name>
</gene>
<feature type="region of interest" description="Disordered" evidence="5">
    <location>
        <begin position="284"/>
        <end position="305"/>
    </location>
</feature>
<name>A0A944H9T8_DENI1</name>
<dbReference type="InterPro" id="IPR006073">
    <property type="entry name" value="GTP-bd"/>
</dbReference>
<sequence>MTIQWFPGHMNSARKKAAEALAKVDVVIEVVDARLPAASSNPMIETLRAHRQRPCLKLLNKSDLADPQATEAWLAHFNTQPGVRAVAISCKKPGEVARVPKLCQQLAPHRNDGTKPLRMIIMGIPNVGKSTLMNAMLKRRVAAVGDEPAVTKSQQRLDISPTMSLIDTPGMLWPKIAYESDGFMLAASHAIGVNAVAEFEVAAVLGQILLDRYPARLIERYKTDITGFDGVRLVEEVAQRRGCRLKGGGLDVDKAALILLSDYRSGALGQISLETPQSRAAMIDAAKAQAAEGDDAESPDEAEAS</sequence>
<dbReference type="EMBL" id="JAEKFT010000038">
    <property type="protein sequence ID" value="MBT0963803.1"/>
    <property type="molecule type" value="Genomic_DNA"/>
</dbReference>
<dbReference type="Pfam" id="PF01926">
    <property type="entry name" value="MMR_HSR1"/>
    <property type="match status" value="1"/>
</dbReference>
<keyword evidence="2 3" id="KW-0342">GTP-binding</keyword>
<feature type="binding site" evidence="4">
    <location>
        <position position="170"/>
    </location>
    <ligand>
        <name>GTP</name>
        <dbReference type="ChEBI" id="CHEBI:37565"/>
    </ligand>
</feature>
<dbReference type="Gene3D" id="1.10.1580.10">
    <property type="match status" value="1"/>
</dbReference>
<dbReference type="CDD" id="cd01856">
    <property type="entry name" value="YlqF"/>
    <property type="match status" value="1"/>
</dbReference>
<comment type="subcellular location">
    <subcellularLocation>
        <location evidence="3">Cytoplasm</location>
    </subcellularLocation>
</comment>